<dbReference type="EMBL" id="CP012382">
    <property type="protein sequence ID" value="AKZ59848.1"/>
    <property type="molecule type" value="Genomic_DNA"/>
</dbReference>
<feature type="region of interest" description="Disordered" evidence="1">
    <location>
        <begin position="88"/>
        <end position="110"/>
    </location>
</feature>
<evidence type="ECO:0000313" key="2">
    <source>
        <dbReference type="EMBL" id="AKZ59848.1"/>
    </source>
</evidence>
<dbReference type="Proteomes" id="UP000061018">
    <property type="component" value="Chromosome"/>
</dbReference>
<accession>A0A0K2B3Q0</accession>
<protein>
    <submittedName>
        <fullName evidence="2">Uncharacterized protein</fullName>
    </submittedName>
</protein>
<sequence length="110" mass="11426">MIDRNAASVRCSMRYCAMRRCPGERRGRSNSVLSRDVAETSVSGAARPEVIADACARVCCGDGTGAPPLSPTEVNIAHPPCPAGWRHGPPHRTCGPDSAAPGTGVRTRGG</sequence>
<evidence type="ECO:0000313" key="3">
    <source>
        <dbReference type="Proteomes" id="UP000061018"/>
    </source>
</evidence>
<evidence type="ECO:0000256" key="1">
    <source>
        <dbReference type="SAM" id="MobiDB-lite"/>
    </source>
</evidence>
<reference evidence="3" key="1">
    <citation type="journal article" date="2015" name="J. Biotechnol.">
        <title>Complete genome sequence of Streptomyces ambofaciens ATCC 23877, the spiramycin producer.</title>
        <authorList>
            <person name="Thibessard A."/>
            <person name="Haas D."/>
            <person name="Gerbaud C."/>
            <person name="Aigle B."/>
            <person name="Lautru S."/>
            <person name="Pernodet J.L."/>
            <person name="Leblond P."/>
        </authorList>
    </citation>
    <scope>NUCLEOTIDE SEQUENCE [LARGE SCALE GENOMIC DNA]</scope>
    <source>
        <strain evidence="3">ATCC 23877 / 3486 / DSM 40053 / JCM 4204 / NBRC 12836 / NRRL B-2516</strain>
    </source>
</reference>
<proteinExistence type="predicted"/>
<feature type="region of interest" description="Disordered" evidence="1">
    <location>
        <begin position="24"/>
        <end position="43"/>
    </location>
</feature>
<organism evidence="2 3">
    <name type="scientific">Streptomyces ambofaciens (strain ATCC 23877 / 3486 / DSM 40053 / JCM 4204 / NBRC 12836 / NRRL B-2516)</name>
    <dbReference type="NCBI Taxonomy" id="278992"/>
    <lineage>
        <taxon>Bacteria</taxon>
        <taxon>Bacillati</taxon>
        <taxon>Actinomycetota</taxon>
        <taxon>Actinomycetes</taxon>
        <taxon>Kitasatosporales</taxon>
        <taxon>Streptomycetaceae</taxon>
        <taxon>Streptomyces</taxon>
    </lineage>
</organism>
<gene>
    <name evidence="2" type="ORF">SAM23877_6803</name>
</gene>
<name>A0A0K2B3Q0_STRA7</name>
<dbReference type="KEGG" id="samb:SAM23877_6803"/>
<dbReference type="AlphaFoldDB" id="A0A0K2B3Q0"/>